<evidence type="ECO:0000256" key="5">
    <source>
        <dbReference type="ARBA" id="ARBA00023136"/>
    </source>
</evidence>
<feature type="transmembrane region" description="Helical" evidence="9">
    <location>
        <begin position="231"/>
        <end position="252"/>
    </location>
</feature>
<evidence type="ECO:0000256" key="9">
    <source>
        <dbReference type="SAM" id="Phobius"/>
    </source>
</evidence>
<evidence type="ECO:0000256" key="6">
    <source>
        <dbReference type="ARBA" id="ARBA00023180"/>
    </source>
</evidence>
<dbReference type="InterPro" id="IPR044775">
    <property type="entry name" value="MFS_ERD6/Tret1-like"/>
</dbReference>
<dbReference type="SUPFAM" id="SSF103473">
    <property type="entry name" value="MFS general substrate transporter"/>
    <property type="match status" value="1"/>
</dbReference>
<dbReference type="FunFam" id="1.20.1250.20:FF:000055">
    <property type="entry name" value="Facilitated trehalose transporter Tret1-2 homolog"/>
    <property type="match status" value="1"/>
</dbReference>
<evidence type="ECO:0000313" key="12">
    <source>
        <dbReference type="Proteomes" id="UP000092460"/>
    </source>
</evidence>
<feature type="transmembrane region" description="Helical" evidence="9">
    <location>
        <begin position="415"/>
        <end position="440"/>
    </location>
</feature>
<dbReference type="InterPro" id="IPR003663">
    <property type="entry name" value="Sugar/inositol_transpt"/>
</dbReference>
<evidence type="ECO:0000256" key="4">
    <source>
        <dbReference type="ARBA" id="ARBA00022989"/>
    </source>
</evidence>
<evidence type="ECO:0000256" key="1">
    <source>
        <dbReference type="ARBA" id="ARBA00004651"/>
    </source>
</evidence>
<dbReference type="InterPro" id="IPR005828">
    <property type="entry name" value="MFS_sugar_transport-like"/>
</dbReference>
<dbReference type="EnsemblMetazoa" id="GPPI015234-RA">
    <property type="protein sequence ID" value="GPPI015234-PA"/>
    <property type="gene ID" value="GPPI015234"/>
</dbReference>
<keyword evidence="3 9" id="KW-0812">Transmembrane</keyword>
<sequence>MLYESLLPENVLDMNLLYMSLLCNELSLALRQAFKYWRPHVQMLPNSPAEFVFIYVLRGLDINSLGMSSASSHLIPQYFAGLSSATGSFILGTVIGWTAQTEHGIMDGELGYKVSEREIAWLATLFTLGAASVCIPTGFIIDVIGRKFTMLLCVPFLLLGWLLIAFSVNTIMLYIARFILGMSGGAFCIIAPVYTTEIAQTQIRGILGCFFQLLITMGILYSYVIGAVCTVLVMTLTCIVLPIISGILFLILPESPFFYVMKDKPEKAKSALQRLRGKDYDITEDYEEIKTNVAEVKENPVALWKGMKRTASLRAFALSILLMMFQQFSGINVMMFYATDVFLLAKTGLEPKISTIVVGLVQVIATFVALFLIDRSGRRTLLMISSFVMSLSTMGLGVYFFIMDRDSETALSICWFPVLCCCLFIMMYSLGMGAIPWLIMAETFAEDIKGPATAISATTNWLFAFVITNAYGPLKNVIGTGQTFWIFSGFTLTCTIFVFFFLPETRHKTFAEVQAALEGKQNE</sequence>
<dbReference type="InterPro" id="IPR020846">
    <property type="entry name" value="MFS_dom"/>
</dbReference>
<dbReference type="GO" id="GO:0051119">
    <property type="term" value="F:sugar transmembrane transporter activity"/>
    <property type="evidence" value="ECO:0007669"/>
    <property type="project" value="InterPro"/>
</dbReference>
<dbReference type="PANTHER" id="PTHR48021">
    <property type="match status" value="1"/>
</dbReference>
<dbReference type="Pfam" id="PF00083">
    <property type="entry name" value="Sugar_tr"/>
    <property type="match status" value="1"/>
</dbReference>
<keyword evidence="5 9" id="KW-0472">Membrane</keyword>
<dbReference type="EMBL" id="JXJN01006917">
    <property type="status" value="NOT_ANNOTATED_CDS"/>
    <property type="molecule type" value="Genomic_DNA"/>
</dbReference>
<feature type="domain" description="Major facilitator superfamily (MFS) profile" evidence="10">
    <location>
        <begin position="80"/>
        <end position="506"/>
    </location>
</feature>
<dbReference type="STRING" id="67801.A0A1B0B100"/>
<feature type="transmembrane region" description="Helical" evidence="9">
    <location>
        <begin position="174"/>
        <end position="194"/>
    </location>
</feature>
<comment type="subcellular location">
    <subcellularLocation>
        <location evidence="1">Cell membrane</location>
        <topology evidence="1">Multi-pass membrane protein</topology>
    </subcellularLocation>
</comment>
<dbReference type="VEuPathDB" id="VectorBase:GPPI015234"/>
<evidence type="ECO:0000256" key="3">
    <source>
        <dbReference type="ARBA" id="ARBA00022692"/>
    </source>
</evidence>
<feature type="transmembrane region" description="Helical" evidence="9">
    <location>
        <begin position="353"/>
        <end position="373"/>
    </location>
</feature>
<feature type="transmembrane region" description="Helical" evidence="9">
    <location>
        <begin position="78"/>
        <end position="99"/>
    </location>
</feature>
<feature type="transmembrane region" description="Helical" evidence="9">
    <location>
        <begin position="119"/>
        <end position="141"/>
    </location>
</feature>
<protein>
    <recommendedName>
        <fullName evidence="10">Major facilitator superfamily (MFS) profile domain-containing protein</fullName>
    </recommendedName>
</protein>
<reference evidence="11" key="2">
    <citation type="submission" date="2020-05" db="UniProtKB">
        <authorList>
            <consortium name="EnsemblMetazoa"/>
        </authorList>
    </citation>
    <scope>IDENTIFICATION</scope>
    <source>
        <strain evidence="11">IAEA</strain>
    </source>
</reference>
<evidence type="ECO:0000256" key="7">
    <source>
        <dbReference type="ARBA" id="ARBA00024348"/>
    </source>
</evidence>
<reference evidence="12" key="1">
    <citation type="submission" date="2015-01" db="EMBL/GenBank/DDBJ databases">
        <authorList>
            <person name="Aksoy S."/>
            <person name="Warren W."/>
            <person name="Wilson R.K."/>
        </authorList>
    </citation>
    <scope>NUCLEOTIDE SEQUENCE [LARGE SCALE GENOMIC DNA]</scope>
    <source>
        <strain evidence="12">IAEA</strain>
    </source>
</reference>
<dbReference type="CDD" id="cd17358">
    <property type="entry name" value="MFS_GLUT6_8_Class3_like"/>
    <property type="match status" value="1"/>
</dbReference>
<organism evidence="11 12">
    <name type="scientific">Glossina palpalis gambiensis</name>
    <dbReference type="NCBI Taxonomy" id="67801"/>
    <lineage>
        <taxon>Eukaryota</taxon>
        <taxon>Metazoa</taxon>
        <taxon>Ecdysozoa</taxon>
        <taxon>Arthropoda</taxon>
        <taxon>Hexapoda</taxon>
        <taxon>Insecta</taxon>
        <taxon>Pterygota</taxon>
        <taxon>Neoptera</taxon>
        <taxon>Endopterygota</taxon>
        <taxon>Diptera</taxon>
        <taxon>Brachycera</taxon>
        <taxon>Muscomorpha</taxon>
        <taxon>Hippoboscoidea</taxon>
        <taxon>Glossinidae</taxon>
        <taxon>Glossina</taxon>
    </lineage>
</organism>
<keyword evidence="8" id="KW-0813">Transport</keyword>
<feature type="transmembrane region" description="Helical" evidence="9">
    <location>
        <begin position="452"/>
        <end position="472"/>
    </location>
</feature>
<dbReference type="Gene3D" id="1.20.1250.20">
    <property type="entry name" value="MFS general substrate transporter like domains"/>
    <property type="match status" value="1"/>
</dbReference>
<dbReference type="Proteomes" id="UP000092460">
    <property type="component" value="Unassembled WGS sequence"/>
</dbReference>
<dbReference type="PANTHER" id="PTHR48021:SF1">
    <property type="entry name" value="GH07001P-RELATED"/>
    <property type="match status" value="1"/>
</dbReference>
<dbReference type="AlphaFoldDB" id="A0A1B0B100"/>
<evidence type="ECO:0000256" key="8">
    <source>
        <dbReference type="RuleBase" id="RU003346"/>
    </source>
</evidence>
<accession>A0A1B0B100</accession>
<dbReference type="NCBIfam" id="TIGR00879">
    <property type="entry name" value="SP"/>
    <property type="match status" value="1"/>
</dbReference>
<feature type="transmembrane region" description="Helical" evidence="9">
    <location>
        <begin position="206"/>
        <end position="225"/>
    </location>
</feature>
<evidence type="ECO:0000256" key="2">
    <source>
        <dbReference type="ARBA" id="ARBA00022475"/>
    </source>
</evidence>
<dbReference type="InterPro" id="IPR036259">
    <property type="entry name" value="MFS_trans_sf"/>
</dbReference>
<proteinExistence type="inferred from homology"/>
<feature type="transmembrane region" description="Helical" evidence="9">
    <location>
        <begin position="380"/>
        <end position="403"/>
    </location>
</feature>
<dbReference type="PROSITE" id="PS00217">
    <property type="entry name" value="SUGAR_TRANSPORT_2"/>
    <property type="match status" value="1"/>
</dbReference>
<dbReference type="InterPro" id="IPR005829">
    <property type="entry name" value="Sugar_transporter_CS"/>
</dbReference>
<keyword evidence="2" id="KW-1003">Cell membrane</keyword>
<dbReference type="PRINTS" id="PR00171">
    <property type="entry name" value="SUGRTRNSPORT"/>
</dbReference>
<evidence type="ECO:0000259" key="10">
    <source>
        <dbReference type="PROSITE" id="PS50850"/>
    </source>
</evidence>
<dbReference type="PROSITE" id="PS50850">
    <property type="entry name" value="MFS"/>
    <property type="match status" value="1"/>
</dbReference>
<keyword evidence="6" id="KW-0325">Glycoprotein</keyword>
<feature type="transmembrane region" description="Helical" evidence="9">
    <location>
        <begin position="315"/>
        <end position="338"/>
    </location>
</feature>
<comment type="similarity">
    <text evidence="7">Belongs to the major facilitator superfamily. Sugar transporter (TC 2.A.1.1) family. Trehalose transporter subfamily.</text>
</comment>
<feature type="transmembrane region" description="Helical" evidence="9">
    <location>
        <begin position="148"/>
        <end position="168"/>
    </location>
</feature>
<name>A0A1B0B100_9MUSC</name>
<feature type="transmembrane region" description="Helical" evidence="9">
    <location>
        <begin position="484"/>
        <end position="502"/>
    </location>
</feature>
<keyword evidence="12" id="KW-1185">Reference proteome</keyword>
<dbReference type="InterPro" id="IPR050549">
    <property type="entry name" value="MFS_Trehalose_Transporter"/>
</dbReference>
<keyword evidence="4 9" id="KW-1133">Transmembrane helix</keyword>
<evidence type="ECO:0000313" key="11">
    <source>
        <dbReference type="EnsemblMetazoa" id="GPPI015234-PA"/>
    </source>
</evidence>
<dbReference type="GO" id="GO:0005886">
    <property type="term" value="C:plasma membrane"/>
    <property type="evidence" value="ECO:0007669"/>
    <property type="project" value="UniProtKB-SubCell"/>
</dbReference>